<protein>
    <submittedName>
        <fullName evidence="3">GHKL domain-containing protein</fullName>
    </submittedName>
</protein>
<reference evidence="4" key="1">
    <citation type="submission" date="2016-11" db="EMBL/GenBank/DDBJ databases">
        <authorList>
            <person name="Varghese N."/>
            <person name="Submissions S."/>
        </authorList>
    </citation>
    <scope>NUCLEOTIDE SEQUENCE [LARGE SCALE GENOMIC DNA]</scope>
    <source>
        <strain evidence="4">DSM 22623</strain>
    </source>
</reference>
<dbReference type="InterPro" id="IPR036890">
    <property type="entry name" value="HATPase_C_sf"/>
</dbReference>
<organism evidence="3 4">
    <name type="scientific">Aquimarina spongiae</name>
    <dbReference type="NCBI Taxonomy" id="570521"/>
    <lineage>
        <taxon>Bacteria</taxon>
        <taxon>Pseudomonadati</taxon>
        <taxon>Bacteroidota</taxon>
        <taxon>Flavobacteriia</taxon>
        <taxon>Flavobacteriales</taxon>
        <taxon>Flavobacteriaceae</taxon>
        <taxon>Aquimarina</taxon>
    </lineage>
</organism>
<gene>
    <name evidence="3" type="ORF">SAMN04488508_101612</name>
</gene>
<proteinExistence type="predicted"/>
<dbReference type="Proteomes" id="UP000184432">
    <property type="component" value="Unassembled WGS sequence"/>
</dbReference>
<feature type="transmembrane region" description="Helical" evidence="1">
    <location>
        <begin position="14"/>
        <end position="35"/>
    </location>
</feature>
<evidence type="ECO:0000256" key="1">
    <source>
        <dbReference type="SAM" id="Phobius"/>
    </source>
</evidence>
<evidence type="ECO:0000313" key="4">
    <source>
        <dbReference type="Proteomes" id="UP000184432"/>
    </source>
</evidence>
<dbReference type="InterPro" id="IPR050640">
    <property type="entry name" value="Bact_2-comp_sensor_kinase"/>
</dbReference>
<dbReference type="Gene3D" id="3.30.565.10">
    <property type="entry name" value="Histidine kinase-like ATPase, C-terminal domain"/>
    <property type="match status" value="1"/>
</dbReference>
<accession>A0A1M6B3T7</accession>
<dbReference type="GO" id="GO:0016020">
    <property type="term" value="C:membrane"/>
    <property type="evidence" value="ECO:0007669"/>
    <property type="project" value="InterPro"/>
</dbReference>
<feature type="transmembrane region" description="Helical" evidence="1">
    <location>
        <begin position="108"/>
        <end position="129"/>
    </location>
</feature>
<feature type="transmembrane region" description="Helical" evidence="1">
    <location>
        <begin position="79"/>
        <end position="96"/>
    </location>
</feature>
<dbReference type="InterPro" id="IPR010559">
    <property type="entry name" value="Sig_transdc_His_kin_internal"/>
</dbReference>
<dbReference type="PANTHER" id="PTHR34220">
    <property type="entry name" value="SENSOR HISTIDINE KINASE YPDA"/>
    <property type="match status" value="1"/>
</dbReference>
<keyword evidence="1" id="KW-0812">Transmembrane</keyword>
<feature type="domain" description="Signal transduction histidine kinase internal region" evidence="2">
    <location>
        <begin position="151"/>
        <end position="229"/>
    </location>
</feature>
<name>A0A1M6B3T7_9FLAO</name>
<dbReference type="STRING" id="570521.SAMN04488508_101612"/>
<dbReference type="PANTHER" id="PTHR34220:SF7">
    <property type="entry name" value="SENSOR HISTIDINE KINASE YPDA"/>
    <property type="match status" value="1"/>
</dbReference>
<evidence type="ECO:0000259" key="2">
    <source>
        <dbReference type="Pfam" id="PF06580"/>
    </source>
</evidence>
<keyword evidence="1" id="KW-0472">Membrane</keyword>
<keyword evidence="1" id="KW-1133">Transmembrane helix</keyword>
<evidence type="ECO:0000313" key="3">
    <source>
        <dbReference type="EMBL" id="SHI43340.1"/>
    </source>
</evidence>
<keyword evidence="4" id="KW-1185">Reference proteome</keyword>
<sequence length="342" mass="40561">MSSVRTTKNTYQQFITIEPLLHVFIWSMVFLYPYIKYAGREGGYMMSFLHEINALVFKMTISYLLYFWYFPIKNKLKNAPILLFFLVSNIMLYEFFDNFFHPQHTDFWVHFFTNLLTYISFGVVFYAIYSVKNNYKKQVTFEVLSKEKQQAELMALKAQINPHFLFNTLNTIYANALRKDDNTPELLLKLSDSFRYVLHKSQHDLVTLREEIQHIRDYIHLQEERLSNKVVVQFSSDLDQEEIEIAPLLLIGFIENAFKYASVLKGSNHIIKIHIELNTNNLLFTCENPYAKIANNIDETWKKSGVGIESTQKRLQLLYPEKHELQIQTENNQYKVLLKIEL</sequence>
<dbReference type="Pfam" id="PF06580">
    <property type="entry name" value="His_kinase"/>
    <property type="match status" value="1"/>
</dbReference>
<feature type="transmembrane region" description="Helical" evidence="1">
    <location>
        <begin position="55"/>
        <end position="72"/>
    </location>
</feature>
<dbReference type="EMBL" id="FQYP01000001">
    <property type="protein sequence ID" value="SHI43340.1"/>
    <property type="molecule type" value="Genomic_DNA"/>
</dbReference>
<dbReference type="AlphaFoldDB" id="A0A1M6B3T7"/>
<dbReference type="GO" id="GO:0000155">
    <property type="term" value="F:phosphorelay sensor kinase activity"/>
    <property type="evidence" value="ECO:0007669"/>
    <property type="project" value="InterPro"/>
</dbReference>